<evidence type="ECO:0000256" key="8">
    <source>
        <dbReference type="ARBA" id="ARBA00022932"/>
    </source>
</evidence>
<evidence type="ECO:0000256" key="5">
    <source>
        <dbReference type="ARBA" id="ARBA00022842"/>
    </source>
</evidence>
<keyword evidence="6" id="KW-0229">DNA integration</keyword>
<keyword evidence="12" id="KW-1185">Reference proteome</keyword>
<organism evidence="11 12">
    <name type="scientific">Macrosiphum euphorbiae</name>
    <name type="common">potato aphid</name>
    <dbReference type="NCBI Taxonomy" id="13131"/>
    <lineage>
        <taxon>Eukaryota</taxon>
        <taxon>Metazoa</taxon>
        <taxon>Ecdysozoa</taxon>
        <taxon>Arthropoda</taxon>
        <taxon>Hexapoda</taxon>
        <taxon>Insecta</taxon>
        <taxon>Pterygota</taxon>
        <taxon>Neoptera</taxon>
        <taxon>Paraneoptera</taxon>
        <taxon>Hemiptera</taxon>
        <taxon>Sternorrhyncha</taxon>
        <taxon>Aphidomorpha</taxon>
        <taxon>Aphidoidea</taxon>
        <taxon>Aphididae</taxon>
        <taxon>Macrosiphini</taxon>
        <taxon>Macrosiphum</taxon>
    </lineage>
</organism>
<evidence type="ECO:0000256" key="7">
    <source>
        <dbReference type="ARBA" id="ARBA00022918"/>
    </source>
</evidence>
<reference evidence="11 12" key="1">
    <citation type="submission" date="2023-01" db="EMBL/GenBank/DDBJ databases">
        <authorList>
            <person name="Whitehead M."/>
        </authorList>
    </citation>
    <scope>NUCLEOTIDE SEQUENCE [LARGE SCALE GENOMIC DNA]</scope>
</reference>
<keyword evidence="7" id="KW-0695">RNA-directed DNA polymerase</keyword>
<name>A0AAV0XUL9_9HEMI</name>
<keyword evidence="4" id="KW-0378">Hydrolase</keyword>
<dbReference type="EMBL" id="CARXXK010001029">
    <property type="protein sequence ID" value="CAI6372299.1"/>
    <property type="molecule type" value="Genomic_DNA"/>
</dbReference>
<keyword evidence="3" id="KW-0255">Endonuclease</keyword>
<dbReference type="InterPro" id="IPR036397">
    <property type="entry name" value="RNaseH_sf"/>
</dbReference>
<dbReference type="PANTHER" id="PTHR42648:SF11">
    <property type="entry name" value="TRANSPOSON TY4-P GAG-POL POLYPROTEIN"/>
    <property type="match status" value="1"/>
</dbReference>
<sequence>MEDNSLGGKRYFIIFKDDYSKYTYFYFMKHKSEVTEKLDCFLSMVKPQTKYVIKTFRSDCGLEYKNFEVQSILNHPGIKHETSVPYTPEQNGKAERSMRTICEAARTMIYAKNFPKSLWAEAVNTVEHGQIAVAVSPLPFRRRNFAVKPFRRRCFDVRPLRR</sequence>
<feature type="domain" description="Integrase catalytic" evidence="10">
    <location>
        <begin position="1"/>
        <end position="162"/>
    </location>
</feature>
<dbReference type="GO" id="GO:0003887">
    <property type="term" value="F:DNA-directed DNA polymerase activity"/>
    <property type="evidence" value="ECO:0007669"/>
    <property type="project" value="UniProtKB-KW"/>
</dbReference>
<dbReference type="GO" id="GO:0015074">
    <property type="term" value="P:DNA integration"/>
    <property type="evidence" value="ECO:0007669"/>
    <property type="project" value="UniProtKB-KW"/>
</dbReference>
<keyword evidence="8" id="KW-0548">Nucleotidyltransferase</keyword>
<evidence type="ECO:0000256" key="3">
    <source>
        <dbReference type="ARBA" id="ARBA00022759"/>
    </source>
</evidence>
<gene>
    <name evidence="11" type="ORF">MEUPH1_LOCUS26192</name>
</gene>
<keyword evidence="2" id="KW-0479">Metal-binding</keyword>
<dbReference type="InterPro" id="IPR012337">
    <property type="entry name" value="RNaseH-like_sf"/>
</dbReference>
<evidence type="ECO:0000256" key="6">
    <source>
        <dbReference type="ARBA" id="ARBA00022908"/>
    </source>
</evidence>
<dbReference type="GO" id="GO:0004519">
    <property type="term" value="F:endonuclease activity"/>
    <property type="evidence" value="ECO:0007669"/>
    <property type="project" value="UniProtKB-KW"/>
</dbReference>
<proteinExistence type="predicted"/>
<accession>A0AAV0XUL9</accession>
<keyword evidence="9" id="KW-0233">DNA recombination</keyword>
<dbReference type="AlphaFoldDB" id="A0AAV0XUL9"/>
<evidence type="ECO:0000256" key="4">
    <source>
        <dbReference type="ARBA" id="ARBA00022801"/>
    </source>
</evidence>
<evidence type="ECO:0000256" key="1">
    <source>
        <dbReference type="ARBA" id="ARBA00022722"/>
    </source>
</evidence>
<dbReference type="GO" id="GO:0003964">
    <property type="term" value="F:RNA-directed DNA polymerase activity"/>
    <property type="evidence" value="ECO:0007669"/>
    <property type="project" value="UniProtKB-KW"/>
</dbReference>
<dbReference type="GO" id="GO:0046872">
    <property type="term" value="F:metal ion binding"/>
    <property type="evidence" value="ECO:0007669"/>
    <property type="project" value="UniProtKB-KW"/>
</dbReference>
<keyword evidence="1" id="KW-0540">Nuclease</keyword>
<dbReference type="InterPro" id="IPR039537">
    <property type="entry name" value="Retrotran_Ty1/copia-like"/>
</dbReference>
<comment type="caution">
    <text evidence="11">The sequence shown here is derived from an EMBL/GenBank/DDBJ whole genome shotgun (WGS) entry which is preliminary data.</text>
</comment>
<evidence type="ECO:0000259" key="10">
    <source>
        <dbReference type="PROSITE" id="PS50994"/>
    </source>
</evidence>
<evidence type="ECO:0000256" key="2">
    <source>
        <dbReference type="ARBA" id="ARBA00022723"/>
    </source>
</evidence>
<dbReference type="GO" id="GO:0016787">
    <property type="term" value="F:hydrolase activity"/>
    <property type="evidence" value="ECO:0007669"/>
    <property type="project" value="UniProtKB-KW"/>
</dbReference>
<dbReference type="Pfam" id="PF00665">
    <property type="entry name" value="rve"/>
    <property type="match status" value="1"/>
</dbReference>
<protein>
    <recommendedName>
        <fullName evidence="10">Integrase catalytic domain-containing protein</fullName>
    </recommendedName>
</protein>
<dbReference type="InterPro" id="IPR001584">
    <property type="entry name" value="Integrase_cat-core"/>
</dbReference>
<dbReference type="Proteomes" id="UP001160148">
    <property type="component" value="Unassembled WGS sequence"/>
</dbReference>
<keyword evidence="8" id="KW-0239">DNA-directed DNA polymerase</keyword>
<evidence type="ECO:0000256" key="9">
    <source>
        <dbReference type="ARBA" id="ARBA00023172"/>
    </source>
</evidence>
<dbReference type="GO" id="GO:0003676">
    <property type="term" value="F:nucleic acid binding"/>
    <property type="evidence" value="ECO:0007669"/>
    <property type="project" value="InterPro"/>
</dbReference>
<keyword evidence="5" id="KW-0460">Magnesium</keyword>
<evidence type="ECO:0000313" key="11">
    <source>
        <dbReference type="EMBL" id="CAI6372299.1"/>
    </source>
</evidence>
<dbReference type="GO" id="GO:0006310">
    <property type="term" value="P:DNA recombination"/>
    <property type="evidence" value="ECO:0007669"/>
    <property type="project" value="UniProtKB-KW"/>
</dbReference>
<dbReference type="Gene3D" id="3.30.420.10">
    <property type="entry name" value="Ribonuclease H-like superfamily/Ribonuclease H"/>
    <property type="match status" value="1"/>
</dbReference>
<dbReference type="SUPFAM" id="SSF53098">
    <property type="entry name" value="Ribonuclease H-like"/>
    <property type="match status" value="1"/>
</dbReference>
<evidence type="ECO:0000313" key="12">
    <source>
        <dbReference type="Proteomes" id="UP001160148"/>
    </source>
</evidence>
<dbReference type="PROSITE" id="PS50994">
    <property type="entry name" value="INTEGRASE"/>
    <property type="match status" value="1"/>
</dbReference>
<keyword evidence="8" id="KW-0808">Transferase</keyword>
<dbReference type="PANTHER" id="PTHR42648">
    <property type="entry name" value="TRANSPOSASE, PUTATIVE-RELATED"/>
    <property type="match status" value="1"/>
</dbReference>